<organism evidence="5 6">
    <name type="scientific">Nocardia callitridis</name>
    <dbReference type="NCBI Taxonomy" id="648753"/>
    <lineage>
        <taxon>Bacteria</taxon>
        <taxon>Bacillati</taxon>
        <taxon>Actinomycetota</taxon>
        <taxon>Actinomycetes</taxon>
        <taxon>Mycobacteriales</taxon>
        <taxon>Nocardiaceae</taxon>
        <taxon>Nocardia</taxon>
    </lineage>
</organism>
<keyword evidence="6" id="KW-1185">Reference proteome</keyword>
<reference evidence="6" key="1">
    <citation type="journal article" date="2019" name="Int. J. Syst. Evol. Microbiol.">
        <title>The Global Catalogue of Microorganisms (GCM) 10K type strain sequencing project: providing services to taxonomists for standard genome sequencing and annotation.</title>
        <authorList>
            <consortium name="The Broad Institute Genomics Platform"/>
            <consortium name="The Broad Institute Genome Sequencing Center for Infectious Disease"/>
            <person name="Wu L."/>
            <person name="Ma J."/>
        </authorList>
    </citation>
    <scope>NUCLEOTIDE SEQUENCE [LARGE SCALE GENOMIC DNA]</scope>
    <source>
        <strain evidence="6">JCM 18298</strain>
    </source>
</reference>
<dbReference type="Gene3D" id="1.10.10.10">
    <property type="entry name" value="Winged helix-like DNA-binding domain superfamily/Winged helix DNA-binding domain"/>
    <property type="match status" value="1"/>
</dbReference>
<dbReference type="InterPro" id="IPR036388">
    <property type="entry name" value="WH-like_DNA-bd_sf"/>
</dbReference>
<evidence type="ECO:0000313" key="5">
    <source>
        <dbReference type="EMBL" id="GAA5062035.1"/>
    </source>
</evidence>
<comment type="caution">
    <text evidence="5">The sequence shown here is derived from an EMBL/GenBank/DDBJ whole genome shotgun (WGS) entry which is preliminary data.</text>
</comment>
<dbReference type="SUPFAM" id="SSF46785">
    <property type="entry name" value="Winged helix' DNA-binding domain"/>
    <property type="match status" value="1"/>
</dbReference>
<dbReference type="Gene3D" id="3.30.450.40">
    <property type="match status" value="1"/>
</dbReference>
<feature type="domain" description="HTH iclR-type" evidence="4">
    <location>
        <begin position="6"/>
        <end position="69"/>
    </location>
</feature>
<protein>
    <submittedName>
        <fullName evidence="5">Helix-turn-helix domain-containing protein</fullName>
    </submittedName>
</protein>
<gene>
    <name evidence="5" type="ORF">GCM10023318_45280</name>
</gene>
<evidence type="ECO:0000256" key="3">
    <source>
        <dbReference type="SAM" id="MobiDB-lite"/>
    </source>
</evidence>
<evidence type="ECO:0000256" key="1">
    <source>
        <dbReference type="ARBA" id="ARBA00023015"/>
    </source>
</evidence>
<dbReference type="SUPFAM" id="SSF55781">
    <property type="entry name" value="GAF domain-like"/>
    <property type="match status" value="1"/>
</dbReference>
<dbReference type="PANTHER" id="PTHR30136:SF35">
    <property type="entry name" value="HTH-TYPE TRANSCRIPTIONAL REGULATOR RV1719"/>
    <property type="match status" value="1"/>
</dbReference>
<dbReference type="Proteomes" id="UP001500603">
    <property type="component" value="Unassembled WGS sequence"/>
</dbReference>
<dbReference type="RefSeq" id="WP_345497675.1">
    <property type="nucleotide sequence ID" value="NZ_BAABJM010000004.1"/>
</dbReference>
<name>A0ABP9KML3_9NOCA</name>
<keyword evidence="1" id="KW-0805">Transcription regulation</keyword>
<keyword evidence="2" id="KW-0804">Transcription</keyword>
<evidence type="ECO:0000256" key="2">
    <source>
        <dbReference type="ARBA" id="ARBA00023163"/>
    </source>
</evidence>
<dbReference type="Pfam" id="PF09339">
    <property type="entry name" value="HTH_IclR"/>
    <property type="match status" value="1"/>
</dbReference>
<dbReference type="InterPro" id="IPR050707">
    <property type="entry name" value="HTH_MetabolicPath_Reg"/>
</dbReference>
<dbReference type="InterPro" id="IPR029016">
    <property type="entry name" value="GAF-like_dom_sf"/>
</dbReference>
<dbReference type="InterPro" id="IPR036390">
    <property type="entry name" value="WH_DNA-bd_sf"/>
</dbReference>
<dbReference type="InterPro" id="IPR005471">
    <property type="entry name" value="Tscrpt_reg_IclR_N"/>
</dbReference>
<evidence type="ECO:0000259" key="4">
    <source>
        <dbReference type="PROSITE" id="PS51077"/>
    </source>
</evidence>
<dbReference type="PROSITE" id="PS51077">
    <property type="entry name" value="HTH_ICLR"/>
    <property type="match status" value="1"/>
</dbReference>
<dbReference type="EMBL" id="BAABJM010000004">
    <property type="protein sequence ID" value="GAA5062035.1"/>
    <property type="molecule type" value="Genomic_DNA"/>
</dbReference>
<dbReference type="SMART" id="SM00346">
    <property type="entry name" value="HTH_ICLR"/>
    <property type="match status" value="1"/>
</dbReference>
<feature type="region of interest" description="Disordered" evidence="3">
    <location>
        <begin position="299"/>
        <end position="326"/>
    </location>
</feature>
<accession>A0ABP9KML3</accession>
<sequence>MVSRRSAPTARVVQVLDFFVEQRGKRFGLSELARALDLAKPTCLGILTELTAGGYLVRDTGTHTYGLGPALIAAGRVAQESFAISALARTELAELSARFRTTCTASAVVSQRIMVLESTGPGTVKVGASYQFAPPVGLMYVLWDTDAAFESWLATPSSVPLRQDETRLRQLVTECRQRGYLVESLAPAGRRLYSLLAGVATHELSDELRELVGELVTSLGERVYLGADLRPRKEHAVSLLAAPTYGGDGHQSMVLTMYVGKSITGAEIARRGAALVTAADAVTERCGGRGPERVVADEPAADATIDPLPTTPENPREPLTNNRNLF</sequence>
<proteinExistence type="predicted"/>
<evidence type="ECO:0000313" key="6">
    <source>
        <dbReference type="Proteomes" id="UP001500603"/>
    </source>
</evidence>
<dbReference type="PANTHER" id="PTHR30136">
    <property type="entry name" value="HELIX-TURN-HELIX TRANSCRIPTIONAL REGULATOR, ICLR FAMILY"/>
    <property type="match status" value="1"/>
</dbReference>